<proteinExistence type="predicted"/>
<dbReference type="Gene3D" id="3.30.1330.110">
    <property type="entry name" value="BB2672"/>
    <property type="match status" value="1"/>
</dbReference>
<gene>
    <name evidence="1" type="ORF">SAMN04487859_101224</name>
</gene>
<dbReference type="RefSeq" id="WP_092833408.1">
    <property type="nucleotide sequence ID" value="NZ_FOVP01000001.1"/>
</dbReference>
<dbReference type="Pfam" id="PF06684">
    <property type="entry name" value="AA_synth"/>
    <property type="match status" value="1"/>
</dbReference>
<dbReference type="OrthoDB" id="9803312at2"/>
<dbReference type="STRING" id="1005928.SAMN04487859_101224"/>
<dbReference type="SUPFAM" id="SSF160519">
    <property type="entry name" value="BB2672-like"/>
    <property type="match status" value="1"/>
</dbReference>
<protein>
    <submittedName>
        <fullName evidence="1">Amino acid synthesis</fullName>
    </submittedName>
</protein>
<organism evidence="1 2">
    <name type="scientific">Roseovarius lutimaris</name>
    <dbReference type="NCBI Taxonomy" id="1005928"/>
    <lineage>
        <taxon>Bacteria</taxon>
        <taxon>Pseudomonadati</taxon>
        <taxon>Pseudomonadota</taxon>
        <taxon>Alphaproteobacteria</taxon>
        <taxon>Rhodobacterales</taxon>
        <taxon>Roseobacteraceae</taxon>
        <taxon>Roseovarius</taxon>
    </lineage>
</organism>
<sequence>MPVEIRRTLTLVQTTFKEGFKEVADPTKLVSALAIIRNPWFGRGHVEDLGPEIRAAGPVLGQLLTDMILAVTGDTLEGYGKASIVGMGGEIEHAQGLTHTLWFGNKFRDALKAKTYLAFTNTRGAAGTSLMIPLMDKDDAGRRSHYQTIHTTVPDAPADDEIIIALGASVGGHPNHRIGDRYADLREMGHDPDNPAGV</sequence>
<accession>A0A1I4YHH3</accession>
<dbReference type="EMBL" id="FOVP01000001">
    <property type="protein sequence ID" value="SFN37253.1"/>
    <property type="molecule type" value="Genomic_DNA"/>
</dbReference>
<dbReference type="Proteomes" id="UP000198599">
    <property type="component" value="Unassembled WGS sequence"/>
</dbReference>
<evidence type="ECO:0000313" key="1">
    <source>
        <dbReference type="EMBL" id="SFN37253.1"/>
    </source>
</evidence>
<name>A0A1I4YHH3_9RHOB</name>
<dbReference type="InterPro" id="IPR035936">
    <property type="entry name" value="BB2672"/>
</dbReference>
<dbReference type="AlphaFoldDB" id="A0A1I4YHH3"/>
<keyword evidence="2" id="KW-1185">Reference proteome</keyword>
<evidence type="ECO:0000313" key="2">
    <source>
        <dbReference type="Proteomes" id="UP000198599"/>
    </source>
</evidence>
<dbReference type="InterPro" id="IPR009569">
    <property type="entry name" value="AA_synth_put"/>
</dbReference>
<reference evidence="2" key="1">
    <citation type="submission" date="2016-10" db="EMBL/GenBank/DDBJ databases">
        <authorList>
            <person name="Varghese N."/>
            <person name="Submissions S."/>
        </authorList>
    </citation>
    <scope>NUCLEOTIDE SEQUENCE [LARGE SCALE GENOMIC DNA]</scope>
    <source>
        <strain evidence="2">DSM 28463</strain>
    </source>
</reference>